<dbReference type="InterPro" id="IPR003018">
    <property type="entry name" value="GAF"/>
</dbReference>
<keyword evidence="7" id="KW-1133">Transmembrane helix</keyword>
<dbReference type="PANTHER" id="PTHR43771:SF2">
    <property type="entry name" value="PHOSPHOMANNOMUTASE_PHOSPHOGLUCOMUTASE"/>
    <property type="match status" value="1"/>
</dbReference>
<evidence type="ECO:0000256" key="3">
    <source>
        <dbReference type="ARBA" id="ARBA00022553"/>
    </source>
</evidence>
<reference evidence="10 11" key="1">
    <citation type="journal article" date="2007" name="Science">
        <title>Sea anemone genome reveals ancestral eumetazoan gene repertoire and genomic organization.</title>
        <authorList>
            <person name="Putnam N.H."/>
            <person name="Srivastava M."/>
            <person name="Hellsten U."/>
            <person name="Dirks B."/>
            <person name="Chapman J."/>
            <person name="Salamov A."/>
            <person name="Terry A."/>
            <person name="Shapiro H."/>
            <person name="Lindquist E."/>
            <person name="Kapitonov V.V."/>
            <person name="Jurka J."/>
            <person name="Genikhovich G."/>
            <person name="Grigoriev I.V."/>
            <person name="Lucas S.M."/>
            <person name="Steele R.E."/>
            <person name="Finnerty J.R."/>
            <person name="Technau U."/>
            <person name="Martindale M.Q."/>
            <person name="Rokhsar D.S."/>
        </authorList>
    </citation>
    <scope>NUCLEOTIDE SEQUENCE [LARGE SCALE GENOMIC DNA]</scope>
    <source>
        <strain evidence="11">CH2 X CH6</strain>
    </source>
</reference>
<evidence type="ECO:0000256" key="7">
    <source>
        <dbReference type="SAM" id="Phobius"/>
    </source>
</evidence>
<feature type="transmembrane region" description="Helical" evidence="7">
    <location>
        <begin position="664"/>
        <end position="684"/>
    </location>
</feature>
<dbReference type="SUPFAM" id="SSF55781">
    <property type="entry name" value="GAF domain-like"/>
    <property type="match status" value="1"/>
</dbReference>
<dbReference type="HOGENOM" id="CLU_305801_0_0_1"/>
<organism evidence="10 11">
    <name type="scientific">Nematostella vectensis</name>
    <name type="common">Starlet sea anemone</name>
    <dbReference type="NCBI Taxonomy" id="45351"/>
    <lineage>
        <taxon>Eukaryota</taxon>
        <taxon>Metazoa</taxon>
        <taxon>Cnidaria</taxon>
        <taxon>Anthozoa</taxon>
        <taxon>Hexacorallia</taxon>
        <taxon>Actiniaria</taxon>
        <taxon>Edwardsiidae</taxon>
        <taxon>Nematostella</taxon>
    </lineage>
</organism>
<evidence type="ECO:0000256" key="4">
    <source>
        <dbReference type="ARBA" id="ARBA00022723"/>
    </source>
</evidence>
<dbReference type="InterPro" id="IPR016055">
    <property type="entry name" value="A-D-PHexomutase_a/b/a-I/II/III"/>
</dbReference>
<dbReference type="AlphaFoldDB" id="A7T3X1"/>
<keyword evidence="3" id="KW-0597">Phosphoprotein</keyword>
<dbReference type="GO" id="GO:0000287">
    <property type="term" value="F:magnesium ion binding"/>
    <property type="evidence" value="ECO:0007669"/>
    <property type="project" value="InterPro"/>
</dbReference>
<dbReference type="Pfam" id="PF02878">
    <property type="entry name" value="PGM_PMM_I"/>
    <property type="match status" value="1"/>
</dbReference>
<dbReference type="GO" id="GO:0005975">
    <property type="term" value="P:carbohydrate metabolic process"/>
    <property type="evidence" value="ECO:0007669"/>
    <property type="project" value="InterPro"/>
</dbReference>
<evidence type="ECO:0000256" key="1">
    <source>
        <dbReference type="ARBA" id="ARBA00001946"/>
    </source>
</evidence>
<comment type="cofactor">
    <cofactor evidence="1">
        <name>Mg(2+)</name>
        <dbReference type="ChEBI" id="CHEBI:18420"/>
    </cofactor>
</comment>
<dbReference type="STRING" id="45351.A7T3X1"/>
<keyword evidence="7" id="KW-0472">Membrane</keyword>
<dbReference type="GO" id="GO:0004615">
    <property type="term" value="F:phosphomannomutase activity"/>
    <property type="evidence" value="ECO:0000318"/>
    <property type="project" value="GO_Central"/>
</dbReference>
<accession>A7T3X1</accession>
<keyword evidence="7" id="KW-0812">Transmembrane</keyword>
<keyword evidence="6" id="KW-0413">Isomerase</keyword>
<name>A7T3X1_NEMVE</name>
<comment type="similarity">
    <text evidence="2">Belongs to the phosphohexose mutase family.</text>
</comment>
<feature type="domain" description="Alpha-D-phosphohexomutase alpha/beta/alpha" evidence="8">
    <location>
        <begin position="808"/>
        <end position="937"/>
    </location>
</feature>
<keyword evidence="5" id="KW-0460">Magnesium</keyword>
<gene>
    <name evidence="10" type="ORF">NEMVEDRAFT_v1g221987</name>
</gene>
<evidence type="ECO:0000259" key="8">
    <source>
        <dbReference type="Pfam" id="PF02878"/>
    </source>
</evidence>
<feature type="non-terminal residue" evidence="10">
    <location>
        <position position="1"/>
    </location>
</feature>
<dbReference type="SUPFAM" id="SSF53738">
    <property type="entry name" value="Phosphoglucomutase, first 3 domains"/>
    <property type="match status" value="1"/>
</dbReference>
<evidence type="ECO:0000313" key="11">
    <source>
        <dbReference type="Proteomes" id="UP000001593"/>
    </source>
</evidence>
<evidence type="ECO:0000313" key="10">
    <source>
        <dbReference type="EMBL" id="EDO29342.1"/>
    </source>
</evidence>
<evidence type="ECO:0000259" key="9">
    <source>
        <dbReference type="Pfam" id="PF13185"/>
    </source>
</evidence>
<dbReference type="InterPro" id="IPR005844">
    <property type="entry name" value="A-D-PHexomutase_a/b/a-I"/>
</dbReference>
<dbReference type="InParanoid" id="A7T3X1"/>
<dbReference type="PROSITE" id="PS00710">
    <property type="entry name" value="PGM_PMM"/>
    <property type="match status" value="1"/>
</dbReference>
<dbReference type="Gene3D" id="3.40.120.10">
    <property type="entry name" value="Alpha-D-Glucose-1,6-Bisphosphate, subunit A, domain 3"/>
    <property type="match status" value="1"/>
</dbReference>
<dbReference type="Pfam" id="PF13185">
    <property type="entry name" value="GAF_2"/>
    <property type="match status" value="1"/>
</dbReference>
<keyword evidence="11" id="KW-1185">Reference proteome</keyword>
<dbReference type="PANTHER" id="PTHR43771">
    <property type="entry name" value="PHOSPHOMANNOMUTASE"/>
    <property type="match status" value="1"/>
</dbReference>
<dbReference type="FunFam" id="3.40.120.10:FF:000001">
    <property type="entry name" value="Phosphoglucosamine mutase"/>
    <property type="match status" value="1"/>
</dbReference>
<dbReference type="EMBL" id="DS470676">
    <property type="protein sequence ID" value="EDO29342.1"/>
    <property type="molecule type" value="Genomic_DNA"/>
</dbReference>
<protein>
    <recommendedName>
        <fullName evidence="12">Phosphomannomutase</fullName>
    </recommendedName>
</protein>
<evidence type="ECO:0000256" key="2">
    <source>
        <dbReference type="ARBA" id="ARBA00010231"/>
    </source>
</evidence>
<evidence type="ECO:0000256" key="5">
    <source>
        <dbReference type="ARBA" id="ARBA00022842"/>
    </source>
</evidence>
<proteinExistence type="inferred from homology"/>
<dbReference type="Proteomes" id="UP000001593">
    <property type="component" value="Unassembled WGS sequence"/>
</dbReference>
<dbReference type="InterPro" id="IPR016066">
    <property type="entry name" value="A-D-PHexomutase_CS"/>
</dbReference>
<keyword evidence="4" id="KW-0479">Metal-binding</keyword>
<sequence length="970" mass="105826">GFALNERETLWNLQIAKQHELQSLTLRNSQQELQQQAQLLAETIAADSWLVELVRQAHELQSNAPADAQSLSAIRNQLYTRLTPRWRNLQGIRPFALFVHLAPTAEVLLRVHKPQWFADFPAAQRPMLLDSLRYGVATAGLATTGDNLSMRAIVPLQVESPAGLLSVGALEVSLNVLSNLQQLDRELDAGVALLLKRQAQAPGSSGEALRAPATERNHWYLAGYSQAQVQRWQAQHRLPDPEAGNTFKLLDDQGRTYLLNQVYLNGYQADPASTGSPLLALTWRDITALYNLHQRDNRWQVVKWLLAWLAAEMLLLLLLQATRHSSQQVMRRHHSELQSKHQQTEESRQLLALITQTQAAYINADNQREAFDTLLGRILEVSASQFGFVGEIRHDEAGAPFLRTFAISNIAWDKDSRAFYDAHAPQGLEFRNLDSLFGQVIRSGQALISNDPANHPNRAGLPPGHPPLLAFAGLPIHANGELRGMLGLANRAGGYDEQFAAQLQPLLTTLERNLTYWSGVVDAHLNARGQAVQDMGRSAPMNFAALDMLRRAENGQTPAPEAYKVGQRWLVYSAAPLRLSEGEPLHGTLLLAVDLERLLASLPVMPAEIGQIQLIQQFNNTAAQVLAQRGDAQGTAQAFSTGNPNWTVSFTPGPSLTNPVFSPLLLAIAGLLALAGAIAGLYLLQSSLQRHLRDDVLQLGQMLKELSAGKAVKAFSLSLPALDILAQNLARMPRRATEQTAAPAASAAVANPGVAAMQTPASAMVDPLFQDTDILDIDILDEDQDLLGLDEPTPAPVQAKAPKLPADIFRAYDIRGVVGRTLNAETAYWIGRAIGSQSLAQGEPNIAVGRDGRLSGPELAQQLIQGLLDCGCNVSDVGMVPTPVVYYAGHILTGKSAVMLTGSHNPRDYNGFKIVIAGDTLANEQIQALKARIDNNDLASGVGTVEQVDVLERYFKQIREDIAMAKPHAR</sequence>
<evidence type="ECO:0000256" key="6">
    <source>
        <dbReference type="ARBA" id="ARBA00023235"/>
    </source>
</evidence>
<feature type="non-terminal residue" evidence="10">
    <location>
        <position position="970"/>
    </location>
</feature>
<evidence type="ECO:0008006" key="12">
    <source>
        <dbReference type="Google" id="ProtNLM"/>
    </source>
</evidence>
<dbReference type="Gene3D" id="3.30.450.40">
    <property type="match status" value="1"/>
</dbReference>
<feature type="domain" description="GAF" evidence="9">
    <location>
        <begin position="367"/>
        <end position="511"/>
    </location>
</feature>
<dbReference type="InterPro" id="IPR029016">
    <property type="entry name" value="GAF-like_dom_sf"/>
</dbReference>